<evidence type="ECO:0000313" key="2">
    <source>
        <dbReference type="Proteomes" id="UP001589559"/>
    </source>
</evidence>
<dbReference type="EMBL" id="JBHMAK010000015">
    <property type="protein sequence ID" value="MFB9813650.1"/>
    <property type="molecule type" value="Genomic_DNA"/>
</dbReference>
<organism evidence="1 2">
    <name type="scientific">Haloarcula sebkhae</name>
    <dbReference type="NCBI Taxonomy" id="932660"/>
    <lineage>
        <taxon>Archaea</taxon>
        <taxon>Methanobacteriati</taxon>
        <taxon>Methanobacteriota</taxon>
        <taxon>Stenosarchaea group</taxon>
        <taxon>Halobacteria</taxon>
        <taxon>Halobacteriales</taxon>
        <taxon>Haloarculaceae</taxon>
        <taxon>Haloarcula</taxon>
    </lineage>
</organism>
<accession>A0ACC6VSD6</accession>
<proteinExistence type="predicted"/>
<evidence type="ECO:0000313" key="1">
    <source>
        <dbReference type="EMBL" id="MFB9813650.1"/>
    </source>
</evidence>
<sequence length="335" mass="37441">MQPASPRPGAQEAFISAQARQKCHVDYFGIGFENYDRIIDSAFGTVIEAAFDRKMVIQTVIDSGYERAGEYRDYRVFDRMDIPRRVAIGDGAIVWTSEQRHDRPHIEALIDANAGKRPRYHEENPGLNQLTTAAGGNPFLGIATDSRDPTNEKAMVADAYRFDANTAYHVIHYKYKSDFVPTERELKGALEEKTFSSLFTENPTTIDVQIDENLATLEAKSPLDSTAELAPEYELPQVTWSGTHDPDTETVSFRHEAGESVPASRLYYDINGSDDSGEVEKQPLWKDTETVSPGSEADIDLSKHHHAQGISLVYSTGGVHFVMLTYVDLHGEYDD</sequence>
<name>A0ACC6VSD6_9EURY</name>
<gene>
    <name evidence="1" type="ORF">ACFFN7_20120</name>
</gene>
<protein>
    <submittedName>
        <fullName evidence="1">Uncharacterized protein</fullName>
    </submittedName>
</protein>
<reference evidence="1" key="1">
    <citation type="submission" date="2024-09" db="EMBL/GenBank/DDBJ databases">
        <authorList>
            <person name="Sun Q."/>
            <person name="Mori K."/>
        </authorList>
    </citation>
    <scope>NUCLEOTIDE SEQUENCE</scope>
    <source>
        <strain evidence="1">JCM 19018</strain>
    </source>
</reference>
<dbReference type="Proteomes" id="UP001589559">
    <property type="component" value="Unassembled WGS sequence"/>
</dbReference>
<comment type="caution">
    <text evidence="1">The sequence shown here is derived from an EMBL/GenBank/DDBJ whole genome shotgun (WGS) entry which is preliminary data.</text>
</comment>
<keyword evidence="2" id="KW-1185">Reference proteome</keyword>